<dbReference type="Pfam" id="PF23552">
    <property type="entry name" value="ParB_C"/>
    <property type="match status" value="1"/>
</dbReference>
<dbReference type="InterPro" id="IPR004437">
    <property type="entry name" value="ParB/RepB/Spo0J"/>
</dbReference>
<dbReference type="SUPFAM" id="SSF110849">
    <property type="entry name" value="ParB/Sulfiredoxin"/>
    <property type="match status" value="1"/>
</dbReference>
<dbReference type="Pfam" id="PF02195">
    <property type="entry name" value="ParB_N"/>
    <property type="match status" value="1"/>
</dbReference>
<dbReference type="RefSeq" id="WP_034424101.1">
    <property type="nucleotide sequence ID" value="NZ_CP045798.1"/>
</dbReference>
<evidence type="ECO:0000259" key="6">
    <source>
        <dbReference type="SMART" id="SM00470"/>
    </source>
</evidence>
<dbReference type="EMBL" id="CP045798">
    <property type="protein sequence ID" value="QNB47216.1"/>
    <property type="molecule type" value="Genomic_DNA"/>
</dbReference>
<dbReference type="KEGG" id="tfr:BR63_13445"/>
<evidence type="ECO:0000256" key="4">
    <source>
        <dbReference type="ARBA" id="ARBA00023125"/>
    </source>
</evidence>
<evidence type="ECO:0000256" key="5">
    <source>
        <dbReference type="SAM" id="Coils"/>
    </source>
</evidence>
<keyword evidence="3" id="KW-0159">Chromosome partition</keyword>
<dbReference type="AlphaFoldDB" id="A0A7G6E562"/>
<comment type="subcellular location">
    <subcellularLocation>
        <location evidence="1">Cytoplasm</location>
        <location evidence="1">Nucleoid</location>
    </subcellularLocation>
</comment>
<dbReference type="Gene3D" id="3.90.1530.30">
    <property type="match status" value="1"/>
</dbReference>
<proteinExistence type="inferred from homology"/>
<dbReference type="PANTHER" id="PTHR33375">
    <property type="entry name" value="CHROMOSOME-PARTITIONING PROTEIN PARB-RELATED"/>
    <property type="match status" value="1"/>
</dbReference>
<dbReference type="InterPro" id="IPR036086">
    <property type="entry name" value="ParB/Sulfiredoxin_sf"/>
</dbReference>
<gene>
    <name evidence="7" type="ORF">BR63_13445</name>
</gene>
<dbReference type="CDD" id="cd16393">
    <property type="entry name" value="SPO0J_N"/>
    <property type="match status" value="1"/>
</dbReference>
<organism evidence="7 8">
    <name type="scientific">Thermanaerosceptrum fracticalcis</name>
    <dbReference type="NCBI Taxonomy" id="1712410"/>
    <lineage>
        <taxon>Bacteria</taxon>
        <taxon>Bacillati</taxon>
        <taxon>Bacillota</taxon>
        <taxon>Clostridia</taxon>
        <taxon>Eubacteriales</taxon>
        <taxon>Peptococcaceae</taxon>
        <taxon>Thermanaerosceptrum</taxon>
    </lineage>
</organism>
<dbReference type="Pfam" id="PF17762">
    <property type="entry name" value="HTH_ParB"/>
    <property type="match status" value="1"/>
</dbReference>
<evidence type="ECO:0000256" key="2">
    <source>
        <dbReference type="ARBA" id="ARBA00006295"/>
    </source>
</evidence>
<sequence>MNKKGLGKGLSALIPSSPELVSSDEPVMEIEIHKIRPNSFQPRRRFDEEKLNELAESIKEHGVVQPVVVRPVGPGKYELVVGERRLRACQRLGLEKIPAVVKEFSDGQMMEIALVENIQRQDLNPVEEAVAYKRLMEEFKLTQEQVSQKISKSRSFIANMVRLLNLPDPILDKLSAGQLTVGHARPLLALNGEELQIAIAQEVCDKNLSVRETESLVRRAVEEENKKAKEEKTEKENKLSPIMLDIEAKLRSLFGTKVKIKDQGERGKIEIDYYSTDDLERIVALVLQGENI</sequence>
<feature type="domain" description="ParB-like N-terminal" evidence="6">
    <location>
        <begin position="28"/>
        <end position="118"/>
    </location>
</feature>
<dbReference type="InterPro" id="IPR057240">
    <property type="entry name" value="ParB_dimer_C"/>
</dbReference>
<evidence type="ECO:0000313" key="8">
    <source>
        <dbReference type="Proteomes" id="UP000515847"/>
    </source>
</evidence>
<evidence type="ECO:0000256" key="1">
    <source>
        <dbReference type="ARBA" id="ARBA00004453"/>
    </source>
</evidence>
<dbReference type="GO" id="GO:0007059">
    <property type="term" value="P:chromosome segregation"/>
    <property type="evidence" value="ECO:0007669"/>
    <property type="project" value="UniProtKB-KW"/>
</dbReference>
<dbReference type="GO" id="GO:0003677">
    <property type="term" value="F:DNA binding"/>
    <property type="evidence" value="ECO:0007669"/>
    <property type="project" value="UniProtKB-KW"/>
</dbReference>
<evidence type="ECO:0000256" key="3">
    <source>
        <dbReference type="ARBA" id="ARBA00022829"/>
    </source>
</evidence>
<feature type="coiled-coil region" evidence="5">
    <location>
        <begin position="211"/>
        <end position="238"/>
    </location>
</feature>
<dbReference type="SUPFAM" id="SSF109709">
    <property type="entry name" value="KorB DNA-binding domain-like"/>
    <property type="match status" value="1"/>
</dbReference>
<dbReference type="GO" id="GO:0009295">
    <property type="term" value="C:nucleoid"/>
    <property type="evidence" value="ECO:0007669"/>
    <property type="project" value="UniProtKB-SubCell"/>
</dbReference>
<dbReference type="PANTHER" id="PTHR33375:SF1">
    <property type="entry name" value="CHROMOSOME-PARTITIONING PROTEIN PARB-RELATED"/>
    <property type="match status" value="1"/>
</dbReference>
<dbReference type="InterPro" id="IPR041468">
    <property type="entry name" value="HTH_ParB/Spo0J"/>
</dbReference>
<dbReference type="Gene3D" id="1.10.10.2830">
    <property type="match status" value="1"/>
</dbReference>
<dbReference type="GO" id="GO:0045881">
    <property type="term" value="P:positive regulation of sporulation resulting in formation of a cellular spore"/>
    <property type="evidence" value="ECO:0007669"/>
    <property type="project" value="TreeGrafter"/>
</dbReference>
<dbReference type="InterPro" id="IPR003115">
    <property type="entry name" value="ParB_N"/>
</dbReference>
<evidence type="ECO:0000313" key="7">
    <source>
        <dbReference type="EMBL" id="QNB47216.1"/>
    </source>
</evidence>
<name>A0A7G6E562_THEFR</name>
<dbReference type="FunFam" id="3.90.1530.30:FF:000001">
    <property type="entry name" value="Chromosome partitioning protein ParB"/>
    <property type="match status" value="1"/>
</dbReference>
<comment type="similarity">
    <text evidence="2">Belongs to the ParB family.</text>
</comment>
<dbReference type="OrthoDB" id="9802051at2"/>
<dbReference type="FunFam" id="1.10.10.2830:FF:000001">
    <property type="entry name" value="Chromosome partitioning protein ParB"/>
    <property type="match status" value="1"/>
</dbReference>
<reference evidence="7 8" key="1">
    <citation type="journal article" date="2019" name="Front. Microbiol.">
        <title>Thermoanaerosceptrum fracticalcis gen. nov. sp. nov., a Novel Fumarate-Fermenting Microorganism From a Deep Fractured Carbonate Aquifer of the US Great Basin.</title>
        <authorList>
            <person name="Hamilton-Brehm S.D."/>
            <person name="Stewart L.E."/>
            <person name="Zavarin M."/>
            <person name="Caldwell M."/>
            <person name="Lawson P.A."/>
            <person name="Onstott T.C."/>
            <person name="Grzymski J."/>
            <person name="Neveux I."/>
            <person name="Lollar B.S."/>
            <person name="Russell C.E."/>
            <person name="Moser D.P."/>
        </authorList>
    </citation>
    <scope>NUCLEOTIDE SEQUENCE [LARGE SCALE GENOMIC DNA]</scope>
    <source>
        <strain evidence="7 8">DRI-13</strain>
    </source>
</reference>
<dbReference type="NCBIfam" id="TIGR00180">
    <property type="entry name" value="parB_part"/>
    <property type="match status" value="1"/>
</dbReference>
<accession>A0A7G6E562</accession>
<dbReference type="GO" id="GO:0005694">
    <property type="term" value="C:chromosome"/>
    <property type="evidence" value="ECO:0007669"/>
    <property type="project" value="TreeGrafter"/>
</dbReference>
<protein>
    <submittedName>
        <fullName evidence="7">ParB/RepB/Spo0J family partition protein</fullName>
    </submittedName>
</protein>
<dbReference type="InterPro" id="IPR050336">
    <property type="entry name" value="Chromosome_partition/occlusion"/>
</dbReference>
<keyword evidence="8" id="KW-1185">Reference proteome</keyword>
<keyword evidence="5" id="KW-0175">Coiled coil</keyword>
<dbReference type="Proteomes" id="UP000515847">
    <property type="component" value="Chromosome"/>
</dbReference>
<keyword evidence="4" id="KW-0238">DNA-binding</keyword>
<dbReference type="SMART" id="SM00470">
    <property type="entry name" value="ParB"/>
    <property type="match status" value="1"/>
</dbReference>